<evidence type="ECO:0000313" key="2">
    <source>
        <dbReference type="EMBL" id="GAA3724408.1"/>
    </source>
</evidence>
<proteinExistence type="predicted"/>
<gene>
    <name evidence="2" type="ORF">GCM10022422_01800</name>
</gene>
<evidence type="ECO:0000313" key="3">
    <source>
        <dbReference type="Proteomes" id="UP001501367"/>
    </source>
</evidence>
<evidence type="ECO:0000256" key="1">
    <source>
        <dbReference type="SAM" id="MobiDB-lite"/>
    </source>
</evidence>
<dbReference type="EMBL" id="BAABDT010000001">
    <property type="protein sequence ID" value="GAA3724408.1"/>
    <property type="molecule type" value="Genomic_DNA"/>
</dbReference>
<accession>A0ABP7ET97</accession>
<name>A0ABP7ET97_9FLAO</name>
<comment type="caution">
    <text evidence="2">The sequence shown here is derived from an EMBL/GenBank/DDBJ whole genome shotgun (WGS) entry which is preliminary data.</text>
</comment>
<dbReference type="Proteomes" id="UP001501367">
    <property type="component" value="Unassembled WGS sequence"/>
</dbReference>
<sequence length="68" mass="6827">MKTNKNAGKLPALKQDKNGGLSGGFASLTDSQLYKIKGGKMPPDCTNSACSNASCAGESNGVCSNGVC</sequence>
<feature type="region of interest" description="Disordered" evidence="1">
    <location>
        <begin position="1"/>
        <end position="21"/>
    </location>
</feature>
<organism evidence="2 3">
    <name type="scientific">Flavobacterium ginsengisoli</name>
    <dbReference type="NCBI Taxonomy" id="871694"/>
    <lineage>
        <taxon>Bacteria</taxon>
        <taxon>Pseudomonadati</taxon>
        <taxon>Bacteroidota</taxon>
        <taxon>Flavobacteriia</taxon>
        <taxon>Flavobacteriales</taxon>
        <taxon>Flavobacteriaceae</taxon>
        <taxon>Flavobacterium</taxon>
    </lineage>
</organism>
<protein>
    <recommendedName>
        <fullName evidence="4">Bacteriocin</fullName>
    </recommendedName>
</protein>
<keyword evidence="3" id="KW-1185">Reference proteome</keyword>
<dbReference type="RefSeq" id="WP_278019883.1">
    <property type="nucleotide sequence ID" value="NZ_BAABDT010000001.1"/>
</dbReference>
<reference evidence="3" key="1">
    <citation type="journal article" date="2019" name="Int. J. Syst. Evol. Microbiol.">
        <title>The Global Catalogue of Microorganisms (GCM) 10K type strain sequencing project: providing services to taxonomists for standard genome sequencing and annotation.</title>
        <authorList>
            <consortium name="The Broad Institute Genomics Platform"/>
            <consortium name="The Broad Institute Genome Sequencing Center for Infectious Disease"/>
            <person name="Wu L."/>
            <person name="Ma J."/>
        </authorList>
    </citation>
    <scope>NUCLEOTIDE SEQUENCE [LARGE SCALE GENOMIC DNA]</scope>
    <source>
        <strain evidence="3">JCM 17336</strain>
    </source>
</reference>
<evidence type="ECO:0008006" key="4">
    <source>
        <dbReference type="Google" id="ProtNLM"/>
    </source>
</evidence>